<dbReference type="PROSITE" id="PS50878">
    <property type="entry name" value="RT_POL"/>
    <property type="match status" value="1"/>
</dbReference>
<dbReference type="Pfam" id="PF00078">
    <property type="entry name" value="RVT_1"/>
    <property type="match status" value="1"/>
</dbReference>
<dbReference type="SUPFAM" id="SSF47823">
    <property type="entry name" value="lambda integrase-like, N-terminal domain"/>
    <property type="match status" value="1"/>
</dbReference>
<dbReference type="InterPro" id="IPR010998">
    <property type="entry name" value="Integrase_recombinase_N"/>
</dbReference>
<sequence>MGPIRKKKNNNAVYNPTLLENWTIARLKAELERKNIAFPINAKRLTLVRILKRYENSDSITSNTTNARGEEARGEDSHTRGEEPLNGSAVYHHALPQQNARVDGDPRSQDAPNTNNNENTPSNDNRVLIGIVSKLSSTVQSLQQNVSGLTGKVNLLLQARNETTSISRIAETPNANVSAPVDSASNIINHTSTNSGQSWSNFNLQSAYNALQNTRTAPNAAAGSEEQLLNMGNSGNMVRTAHGYSAETLPFVETISPQLRKNIISGMDINLTSLLIPYYSGSGTHELSLSEDKNNKSDPRSSRSLSLGEFIQAFGIYKNIMCTTFPHRRSELDLYERDLVDMATRYPGKGFYEYHKRFSADAAAHLRHNNIPVDWSIRNNTLFCNIFANIKPNTCSICGSTFHSSSYCNQSNNSNRNTTGSYRSDQDIHGRERSYHGGKEICNNFNGKTGCFRPHCRNLHICLSCNGEHPKTVCTSSKNEALGPNKIGSNMQRRINLVHELENHPNKEFKNYLVSGLSQGFSTGITTLPSKSIECKNLRSALSQPTHVLKLIETEVEKGYLEGPFDFIPFTHYRINPIGVAEGKYNKKKRLIVDLSAPHEDPKNPSLNELIDKDEFSLQYVSIDDAIRTIKSLGFKSWLLKTDIADAFKVMPLSPMLWPFHGIKWDDRYYFFNKLVFGCRSSPKIFDTLSQAICWIAQNNYNIEHILHLLDDFLVIVPEQDNAQQTMNTFLDIFKSLGVPLSFKKTEGPCHKLEYLGIFLDTINMEAYLPLEKVLRIQEIIEYFSKRNSCTKRELLSLLGHLNFACRVIVPGRSFVSHLIKLSTTVKKLHHHVHLKSCKPDLVMWSKFLKDWNGVSFFLNDNITNAADIHLFTDATPSSFGGFYQNEWFQGDFPYELLSCEQTSMAFFELYPIVMACVLWGDRWKRKRILFNCDNLATVDIIKKGRSKIQSLMKLMRKLTYHSAINNFVVHAKHIPDDEVQSLGTTCKRDTNSLSASLRADDGLNLKIDELWDASLSESTRLTYKSAFKCFRTFLVMNGQPCSEVNLPYVKEDLLVYFVTYCQKALNLKHQTIKLYLAGVRHYYIRFLGYDPMANAIRLPVILRGIKKSQNNVVQERLPITSSILNKLCALLSKGIFSPVLDLMFQCAFKMAFFGFLRCGEFTCRSYNDNSCTVLLQDITVDPTKQFFIFRLRSSKPIDPSLFSNHVTRHTSGLLREPPSHNKKTPSYKKKAPSYNRKPPSYNRKPPSYNRKQPSYNRKPPSYNRKAPSYNRKAPSYYRKAPSYNRKAPSYNRKAPSYNRKAPSYNRKPPSYNRKAPSYNRKAIKKTHKTAMAFHRV</sequence>
<dbReference type="Gene3D" id="1.10.150.130">
    <property type="match status" value="1"/>
</dbReference>
<dbReference type="Proteomes" id="UP000683360">
    <property type="component" value="Unassembled WGS sequence"/>
</dbReference>
<dbReference type="OrthoDB" id="6182534at2759"/>
<gene>
    <name evidence="4" type="ORF">MEDL_62042</name>
</gene>
<dbReference type="PANTHER" id="PTHR33050:SF8">
    <property type="entry name" value="REVERSE TRANSCRIPTASE DOMAIN-CONTAINING PROTEIN"/>
    <property type="match status" value="1"/>
</dbReference>
<feature type="region of interest" description="Disordered" evidence="2">
    <location>
        <begin position="59"/>
        <end position="85"/>
    </location>
</feature>
<feature type="compositionally biased region" description="Basic and acidic residues" evidence="2">
    <location>
        <begin position="68"/>
        <end position="83"/>
    </location>
</feature>
<dbReference type="CDD" id="cd09275">
    <property type="entry name" value="RNase_HI_RT_DIRS1"/>
    <property type="match status" value="1"/>
</dbReference>
<dbReference type="InterPro" id="IPR043502">
    <property type="entry name" value="DNA/RNA_pol_sf"/>
</dbReference>
<feature type="region of interest" description="Disordered" evidence="2">
    <location>
        <begin position="1209"/>
        <end position="1316"/>
    </location>
</feature>
<accession>A0A8S3V1Y9</accession>
<comment type="caution">
    <text evidence="4">The sequence shown here is derived from an EMBL/GenBank/DDBJ whole genome shotgun (WGS) entry which is preliminary data.</text>
</comment>
<dbReference type="InterPro" id="IPR052055">
    <property type="entry name" value="Hepadnavirus_pol/RT"/>
</dbReference>
<dbReference type="Gene3D" id="3.30.70.270">
    <property type="match status" value="1"/>
</dbReference>
<dbReference type="GO" id="GO:0003677">
    <property type="term" value="F:DNA binding"/>
    <property type="evidence" value="ECO:0007669"/>
    <property type="project" value="UniProtKB-KW"/>
</dbReference>
<evidence type="ECO:0000313" key="5">
    <source>
        <dbReference type="Proteomes" id="UP000683360"/>
    </source>
</evidence>
<feature type="domain" description="Reverse transcriptase" evidence="3">
    <location>
        <begin position="559"/>
        <end position="760"/>
    </location>
</feature>
<dbReference type="PANTHER" id="PTHR33050">
    <property type="entry name" value="REVERSE TRANSCRIPTASE DOMAIN-CONTAINING PROTEIN"/>
    <property type="match status" value="1"/>
</dbReference>
<dbReference type="InterPro" id="IPR000477">
    <property type="entry name" value="RT_dom"/>
</dbReference>
<dbReference type="SUPFAM" id="SSF56672">
    <property type="entry name" value="DNA/RNA polymerases"/>
    <property type="match status" value="1"/>
</dbReference>
<feature type="compositionally biased region" description="Basic residues" evidence="2">
    <location>
        <begin position="1221"/>
        <end position="1232"/>
    </location>
</feature>
<dbReference type="InterPro" id="IPR043128">
    <property type="entry name" value="Rev_trsase/Diguanyl_cyclase"/>
</dbReference>
<feature type="compositionally biased region" description="Low complexity" evidence="2">
    <location>
        <begin position="409"/>
        <end position="423"/>
    </location>
</feature>
<name>A0A8S3V1Y9_MYTED</name>
<protein>
    <recommendedName>
        <fullName evidence="3">Reverse transcriptase domain-containing protein</fullName>
    </recommendedName>
</protein>
<organism evidence="4 5">
    <name type="scientific">Mytilus edulis</name>
    <name type="common">Blue mussel</name>
    <dbReference type="NCBI Taxonomy" id="6550"/>
    <lineage>
        <taxon>Eukaryota</taxon>
        <taxon>Metazoa</taxon>
        <taxon>Spiralia</taxon>
        <taxon>Lophotrochozoa</taxon>
        <taxon>Mollusca</taxon>
        <taxon>Bivalvia</taxon>
        <taxon>Autobranchia</taxon>
        <taxon>Pteriomorphia</taxon>
        <taxon>Mytilida</taxon>
        <taxon>Mytiloidea</taxon>
        <taxon>Mytilidae</taxon>
        <taxon>Mytilinae</taxon>
        <taxon>Mytilus</taxon>
    </lineage>
</organism>
<evidence type="ECO:0000256" key="1">
    <source>
        <dbReference type="ARBA" id="ARBA00023125"/>
    </source>
</evidence>
<evidence type="ECO:0000313" key="4">
    <source>
        <dbReference type="EMBL" id="CAG2250312.1"/>
    </source>
</evidence>
<keyword evidence="5" id="KW-1185">Reference proteome</keyword>
<proteinExistence type="predicted"/>
<feature type="compositionally biased region" description="Low complexity" evidence="2">
    <location>
        <begin position="112"/>
        <end position="125"/>
    </location>
</feature>
<keyword evidence="1" id="KW-0238">DNA-binding</keyword>
<feature type="region of interest" description="Disordered" evidence="2">
    <location>
        <begin position="409"/>
        <end position="429"/>
    </location>
</feature>
<evidence type="ECO:0000259" key="3">
    <source>
        <dbReference type="PROSITE" id="PS50878"/>
    </source>
</evidence>
<feature type="region of interest" description="Disordered" evidence="2">
    <location>
        <begin position="100"/>
        <end position="125"/>
    </location>
</feature>
<evidence type="ECO:0000256" key="2">
    <source>
        <dbReference type="SAM" id="MobiDB-lite"/>
    </source>
</evidence>
<reference evidence="4" key="1">
    <citation type="submission" date="2021-03" db="EMBL/GenBank/DDBJ databases">
        <authorList>
            <person name="Bekaert M."/>
        </authorList>
    </citation>
    <scope>NUCLEOTIDE SEQUENCE</scope>
</reference>
<dbReference type="EMBL" id="CAJPWZ010003048">
    <property type="protein sequence ID" value="CAG2250312.1"/>
    <property type="molecule type" value="Genomic_DNA"/>
</dbReference>